<dbReference type="GO" id="GO:0005737">
    <property type="term" value="C:cytoplasm"/>
    <property type="evidence" value="ECO:0007669"/>
    <property type="project" value="TreeGrafter"/>
</dbReference>
<sequence length="567" mass="63870">MSRRDSNTSVVSIDNGEVSSTTALALTDARFDLAAVDFQDFSTRPDTSLEHCGYKPFDLANLAAAFHQKCTPGAIRRYIQRYDKDEVKSKIHGLVHNHHIVTYAIHYHSVDCLRLLLEYGVDPQARDFGRVPVLAYAIMLPYWNACNTLEMVRTLLAHGASALHIPRDMWIDYVKTPSSGSDVRNRGGNKWCTVKVRKILVETMHLSIRYTLWRASRLEFRPCRMLQIAEAKGILPLLRIPYLVIGQELGIEHVIEQIYAHIANDVDQPLVLAFSGLSGHGKTELASCMGGLISADFIDIDCTQITTVFSLLGTTAGYQESENGSPLNNFLVRNNAKRNVVFLDEFDKTKREVREALLKVMDAGTYTGRPNNLKIDCTKTVWILATNKGDTEVAAFYAKEIAKRREDEIDQVDIMPLQIEIAKLLSSLYSPAVCGRINAFIPFFPFSPGEQAVVAHKFILNLQDRIRKPIDLKQPVCRYIGHSILRVVDDGRLCQKVAEGYVQALGARSLKREVTKVEKKFLKEYSKVDEVVTEASNQGKFERYIAQLQPVSDGVQDIVVYRDTEKD</sequence>
<evidence type="ECO:0000313" key="5">
    <source>
        <dbReference type="Proteomes" id="UP001296104"/>
    </source>
</evidence>
<evidence type="ECO:0000313" key="4">
    <source>
        <dbReference type="EMBL" id="CAK3802369.1"/>
    </source>
</evidence>
<dbReference type="Proteomes" id="UP001296104">
    <property type="component" value="Unassembled WGS sequence"/>
</dbReference>
<dbReference type="InterPro" id="IPR050130">
    <property type="entry name" value="ClpA_ClpB"/>
</dbReference>
<feature type="domain" description="ATPase AAA-type core" evidence="3">
    <location>
        <begin position="272"/>
        <end position="438"/>
    </location>
</feature>
<accession>A0AAI8YRY0</accession>
<dbReference type="EMBL" id="CAVMBE010000003">
    <property type="protein sequence ID" value="CAK3802369.1"/>
    <property type="molecule type" value="Genomic_DNA"/>
</dbReference>
<comment type="caution">
    <text evidence="4">The sequence shown here is derived from an EMBL/GenBank/DDBJ whole genome shotgun (WGS) entry which is preliminary data.</text>
</comment>
<reference evidence="4" key="1">
    <citation type="submission" date="2023-11" db="EMBL/GenBank/DDBJ databases">
        <authorList>
            <person name="Alioto T."/>
            <person name="Alioto T."/>
            <person name="Gomez Garrido J."/>
        </authorList>
    </citation>
    <scope>NUCLEOTIDE SEQUENCE</scope>
</reference>
<evidence type="ECO:0000259" key="3">
    <source>
        <dbReference type="Pfam" id="PF07724"/>
    </source>
</evidence>
<keyword evidence="4" id="KW-0378">Hydrolase</keyword>
<keyword evidence="2" id="KW-0067">ATP-binding</keyword>
<keyword evidence="5" id="KW-1185">Reference proteome</keyword>
<dbReference type="GO" id="GO:0034605">
    <property type="term" value="P:cellular response to heat"/>
    <property type="evidence" value="ECO:0007669"/>
    <property type="project" value="TreeGrafter"/>
</dbReference>
<gene>
    <name evidence="4" type="ORF">LECACI_7A000882</name>
</gene>
<dbReference type="PANTHER" id="PTHR11638">
    <property type="entry name" value="ATP-DEPENDENT CLP PROTEASE"/>
    <property type="match status" value="1"/>
</dbReference>
<organism evidence="4 5">
    <name type="scientific">Lecanosticta acicola</name>
    <dbReference type="NCBI Taxonomy" id="111012"/>
    <lineage>
        <taxon>Eukaryota</taxon>
        <taxon>Fungi</taxon>
        <taxon>Dikarya</taxon>
        <taxon>Ascomycota</taxon>
        <taxon>Pezizomycotina</taxon>
        <taxon>Dothideomycetes</taxon>
        <taxon>Dothideomycetidae</taxon>
        <taxon>Mycosphaerellales</taxon>
        <taxon>Mycosphaerellaceae</taxon>
        <taxon>Lecanosticta</taxon>
    </lineage>
</organism>
<dbReference type="AlphaFoldDB" id="A0AAI8YRY0"/>
<dbReference type="Gene3D" id="3.40.50.300">
    <property type="entry name" value="P-loop containing nucleotide triphosphate hydrolases"/>
    <property type="match status" value="1"/>
</dbReference>
<name>A0AAI8YRY0_9PEZI</name>
<dbReference type="SUPFAM" id="SSF48403">
    <property type="entry name" value="Ankyrin repeat"/>
    <property type="match status" value="1"/>
</dbReference>
<evidence type="ECO:0000256" key="1">
    <source>
        <dbReference type="ARBA" id="ARBA00022741"/>
    </source>
</evidence>
<dbReference type="PRINTS" id="PR00300">
    <property type="entry name" value="CLPPROTEASEA"/>
</dbReference>
<dbReference type="PANTHER" id="PTHR11638:SF18">
    <property type="entry name" value="HEAT SHOCK PROTEIN 104"/>
    <property type="match status" value="1"/>
</dbReference>
<dbReference type="InterPro" id="IPR001270">
    <property type="entry name" value="ClpA/B"/>
</dbReference>
<dbReference type="Gene3D" id="1.25.40.20">
    <property type="entry name" value="Ankyrin repeat-containing domain"/>
    <property type="match status" value="1"/>
</dbReference>
<dbReference type="GO" id="GO:0005524">
    <property type="term" value="F:ATP binding"/>
    <property type="evidence" value="ECO:0007669"/>
    <property type="project" value="UniProtKB-KW"/>
</dbReference>
<dbReference type="SUPFAM" id="SSF52540">
    <property type="entry name" value="P-loop containing nucleoside triphosphate hydrolases"/>
    <property type="match status" value="1"/>
</dbReference>
<keyword evidence="1" id="KW-0547">Nucleotide-binding</keyword>
<dbReference type="GO" id="GO:0016887">
    <property type="term" value="F:ATP hydrolysis activity"/>
    <property type="evidence" value="ECO:0007669"/>
    <property type="project" value="InterPro"/>
</dbReference>
<evidence type="ECO:0000256" key="2">
    <source>
        <dbReference type="ARBA" id="ARBA00022840"/>
    </source>
</evidence>
<proteinExistence type="predicted"/>
<dbReference type="Pfam" id="PF07724">
    <property type="entry name" value="AAA_2"/>
    <property type="match status" value="1"/>
</dbReference>
<dbReference type="InterPro" id="IPR003959">
    <property type="entry name" value="ATPase_AAA_core"/>
</dbReference>
<dbReference type="InterPro" id="IPR027417">
    <property type="entry name" value="P-loop_NTPase"/>
</dbReference>
<protein>
    <submittedName>
        <fullName evidence="4">P-loop containing nucleoside triphosphate hydrolase</fullName>
    </submittedName>
</protein>
<dbReference type="InterPro" id="IPR036770">
    <property type="entry name" value="Ankyrin_rpt-contain_sf"/>
</dbReference>